<dbReference type="GO" id="GO:0016747">
    <property type="term" value="F:acyltransferase activity, transferring groups other than amino-acyl groups"/>
    <property type="evidence" value="ECO:0007669"/>
    <property type="project" value="InterPro"/>
</dbReference>
<accession>A0A0F6AH87</accession>
<dbReference type="PATRIC" id="fig|1129367.4.peg.328"/>
<comment type="caution">
    <text evidence="4">The sequence shown here is derived from an EMBL/GenBank/DDBJ whole genome shotgun (WGS) entry which is preliminary data.</text>
</comment>
<dbReference type="InterPro" id="IPR016181">
    <property type="entry name" value="Acyl_CoA_acyltransferase"/>
</dbReference>
<keyword evidence="1" id="KW-0808">Transferase</keyword>
<dbReference type="Pfam" id="PF13508">
    <property type="entry name" value="Acetyltransf_7"/>
    <property type="match status" value="1"/>
</dbReference>
<dbReference type="PANTHER" id="PTHR43800:SF1">
    <property type="entry name" value="PEPTIDYL-LYSINE N-ACETYLTRANSFERASE YJAB"/>
    <property type="match status" value="1"/>
</dbReference>
<evidence type="ECO:0000259" key="3">
    <source>
        <dbReference type="PROSITE" id="PS51186"/>
    </source>
</evidence>
<dbReference type="PANTHER" id="PTHR43800">
    <property type="entry name" value="PEPTIDYL-LYSINE N-ACETYLTRANSFERASE YJAB"/>
    <property type="match status" value="1"/>
</dbReference>
<evidence type="ECO:0000256" key="1">
    <source>
        <dbReference type="ARBA" id="ARBA00022679"/>
    </source>
</evidence>
<dbReference type="Gene3D" id="3.40.630.30">
    <property type="match status" value="1"/>
</dbReference>
<feature type="domain" description="N-acetyltransferase" evidence="3">
    <location>
        <begin position="1"/>
        <end position="145"/>
    </location>
</feature>
<reference evidence="4 5" key="1">
    <citation type="journal article" date="2015" name="BMC Genomics">
        <title>Genome mining reveals unlocked bioactive potential of marine Gram-negative bacteria.</title>
        <authorList>
            <person name="Machado H."/>
            <person name="Sonnenschein E.C."/>
            <person name="Melchiorsen J."/>
            <person name="Gram L."/>
        </authorList>
    </citation>
    <scope>NUCLEOTIDE SEQUENCE [LARGE SCALE GENOMIC DNA]</scope>
    <source>
        <strain evidence="4 5">S4054</strain>
    </source>
</reference>
<evidence type="ECO:0000256" key="2">
    <source>
        <dbReference type="ARBA" id="ARBA00023315"/>
    </source>
</evidence>
<dbReference type="EMBL" id="AUXW01000023">
    <property type="protein sequence ID" value="KKE85590.1"/>
    <property type="molecule type" value="Genomic_DNA"/>
</dbReference>
<keyword evidence="2" id="KW-0012">Acyltransferase</keyword>
<dbReference type="AlphaFoldDB" id="A0A0F6AH87"/>
<organism evidence="4 5">
    <name type="scientific">Pseudoalteromonas luteoviolacea S4054</name>
    <dbReference type="NCBI Taxonomy" id="1129367"/>
    <lineage>
        <taxon>Bacteria</taxon>
        <taxon>Pseudomonadati</taxon>
        <taxon>Pseudomonadota</taxon>
        <taxon>Gammaproteobacteria</taxon>
        <taxon>Alteromonadales</taxon>
        <taxon>Pseudoalteromonadaceae</taxon>
        <taxon>Pseudoalteromonas</taxon>
    </lineage>
</organism>
<dbReference type="InterPro" id="IPR000182">
    <property type="entry name" value="GNAT_dom"/>
</dbReference>
<protein>
    <recommendedName>
        <fullName evidence="3">N-acetyltransferase domain-containing protein</fullName>
    </recommendedName>
</protein>
<dbReference type="RefSeq" id="WP_046354225.1">
    <property type="nucleotide sequence ID" value="NZ_AUXW01000023.1"/>
</dbReference>
<evidence type="ECO:0000313" key="5">
    <source>
        <dbReference type="Proteomes" id="UP000033434"/>
    </source>
</evidence>
<dbReference type="CDD" id="cd04301">
    <property type="entry name" value="NAT_SF"/>
    <property type="match status" value="1"/>
</dbReference>
<proteinExistence type="predicted"/>
<evidence type="ECO:0000313" key="4">
    <source>
        <dbReference type="EMBL" id="KKE85590.1"/>
    </source>
</evidence>
<dbReference type="Proteomes" id="UP000033434">
    <property type="component" value="Unassembled WGS sequence"/>
</dbReference>
<sequence length="149" mass="17295">MNIRAYKQNDLADIFDIYRCSKLDELKFEDEMFIFLPLEEDEVRLSRLMESQIYVYQEQGQILGFGAIYAHEIRALFVSPDHRGKGVGKQLFEFLLSNIQGQPCLWVASTNHPAKHLYQQYGFSVTETCETTYNQVAVIAQKMVRMTLA</sequence>
<dbReference type="SUPFAM" id="SSF55729">
    <property type="entry name" value="Acyl-CoA N-acyltransferases (Nat)"/>
    <property type="match status" value="1"/>
</dbReference>
<gene>
    <name evidence="4" type="ORF">N479_25585</name>
</gene>
<dbReference type="PROSITE" id="PS51186">
    <property type="entry name" value="GNAT"/>
    <property type="match status" value="1"/>
</dbReference>
<name>A0A0F6AH87_9GAMM</name>